<keyword evidence="2" id="KW-0732">Signal</keyword>
<dbReference type="InterPro" id="IPR001304">
    <property type="entry name" value="C-type_lectin-like"/>
</dbReference>
<dbReference type="AlphaFoldDB" id="A0AAE0ZZB3"/>
<reference evidence="4" key="1">
    <citation type="journal article" date="2023" name="G3 (Bethesda)">
        <title>A reference genome for the long-term kleptoplast-retaining sea slug Elysia crispata morphotype clarki.</title>
        <authorList>
            <person name="Eastman K.E."/>
            <person name="Pendleton A.L."/>
            <person name="Shaikh M.A."/>
            <person name="Suttiyut T."/>
            <person name="Ogas R."/>
            <person name="Tomko P."/>
            <person name="Gavelis G."/>
            <person name="Widhalm J.R."/>
            <person name="Wisecaver J.H."/>
        </authorList>
    </citation>
    <scope>NUCLEOTIDE SEQUENCE</scope>
    <source>
        <strain evidence="4">ECLA1</strain>
    </source>
</reference>
<dbReference type="PROSITE" id="PS00615">
    <property type="entry name" value="C_TYPE_LECTIN_1"/>
    <property type="match status" value="1"/>
</dbReference>
<feature type="chain" id="PRO_5041993040" description="C-type lectin domain-containing protein" evidence="2">
    <location>
        <begin position="28"/>
        <end position="259"/>
    </location>
</feature>
<dbReference type="InterPro" id="IPR016187">
    <property type="entry name" value="CTDL_fold"/>
</dbReference>
<accession>A0AAE0ZZB3</accession>
<evidence type="ECO:0000259" key="3">
    <source>
        <dbReference type="PROSITE" id="PS50041"/>
    </source>
</evidence>
<protein>
    <recommendedName>
        <fullName evidence="3">C-type lectin domain-containing protein</fullName>
    </recommendedName>
</protein>
<name>A0AAE0ZZB3_9GAST</name>
<evidence type="ECO:0000313" key="4">
    <source>
        <dbReference type="EMBL" id="KAK3778448.1"/>
    </source>
</evidence>
<feature type="domain" description="C-type lectin" evidence="3">
    <location>
        <begin position="133"/>
        <end position="251"/>
    </location>
</feature>
<dbReference type="CDD" id="cd00037">
    <property type="entry name" value="CLECT"/>
    <property type="match status" value="1"/>
</dbReference>
<evidence type="ECO:0000256" key="1">
    <source>
        <dbReference type="ARBA" id="ARBA00023157"/>
    </source>
</evidence>
<dbReference type="InterPro" id="IPR050111">
    <property type="entry name" value="C-type_lectin/snaclec_domain"/>
</dbReference>
<feature type="signal peptide" evidence="2">
    <location>
        <begin position="1"/>
        <end position="27"/>
    </location>
</feature>
<dbReference type="SMART" id="SM00034">
    <property type="entry name" value="CLECT"/>
    <property type="match status" value="1"/>
</dbReference>
<dbReference type="InterPro" id="IPR018378">
    <property type="entry name" value="C-type_lectin_CS"/>
</dbReference>
<dbReference type="Proteomes" id="UP001283361">
    <property type="component" value="Unassembled WGS sequence"/>
</dbReference>
<keyword evidence="5" id="KW-1185">Reference proteome</keyword>
<sequence>MPHITKRSVACMYFFLSICVYHRQSQAQTVSLSLCFSQEDQASLLPLVPKRLTPSGWPGVSNALTCARRSLMTFPASRGFMYNRATGLCSPHQWLEKSSAPGASPVQLEEGDLYLSCEICDDGFEIMAFGDAGDRACLKHVNSVLVTQPEASSMCTAWGAHLVTVKTRAKLQLVSEIATVNTWVGFVFLRSQGIHVWTGDGEQVTEQQIQEVFNNGEPNDAKGNEDCGHLSIAYLKLNDEQCDGKYAFICEKYLPVLKT</sequence>
<dbReference type="Pfam" id="PF00059">
    <property type="entry name" value="Lectin_C"/>
    <property type="match status" value="1"/>
</dbReference>
<dbReference type="EMBL" id="JAWDGP010002956">
    <property type="protein sequence ID" value="KAK3778448.1"/>
    <property type="molecule type" value="Genomic_DNA"/>
</dbReference>
<dbReference type="Gene3D" id="3.10.100.10">
    <property type="entry name" value="Mannose-Binding Protein A, subunit A"/>
    <property type="match status" value="1"/>
</dbReference>
<evidence type="ECO:0000256" key="2">
    <source>
        <dbReference type="SAM" id="SignalP"/>
    </source>
</evidence>
<dbReference type="InterPro" id="IPR016186">
    <property type="entry name" value="C-type_lectin-like/link_sf"/>
</dbReference>
<proteinExistence type="predicted"/>
<dbReference type="PROSITE" id="PS50041">
    <property type="entry name" value="C_TYPE_LECTIN_2"/>
    <property type="match status" value="1"/>
</dbReference>
<gene>
    <name evidence="4" type="ORF">RRG08_014075</name>
</gene>
<evidence type="ECO:0000313" key="5">
    <source>
        <dbReference type="Proteomes" id="UP001283361"/>
    </source>
</evidence>
<dbReference type="SUPFAM" id="SSF56436">
    <property type="entry name" value="C-type lectin-like"/>
    <property type="match status" value="1"/>
</dbReference>
<dbReference type="PANTHER" id="PTHR22803">
    <property type="entry name" value="MANNOSE, PHOSPHOLIPASE, LECTIN RECEPTOR RELATED"/>
    <property type="match status" value="1"/>
</dbReference>
<comment type="caution">
    <text evidence="4">The sequence shown here is derived from an EMBL/GenBank/DDBJ whole genome shotgun (WGS) entry which is preliminary data.</text>
</comment>
<keyword evidence="1" id="KW-1015">Disulfide bond</keyword>
<organism evidence="4 5">
    <name type="scientific">Elysia crispata</name>
    <name type="common">lettuce slug</name>
    <dbReference type="NCBI Taxonomy" id="231223"/>
    <lineage>
        <taxon>Eukaryota</taxon>
        <taxon>Metazoa</taxon>
        <taxon>Spiralia</taxon>
        <taxon>Lophotrochozoa</taxon>
        <taxon>Mollusca</taxon>
        <taxon>Gastropoda</taxon>
        <taxon>Heterobranchia</taxon>
        <taxon>Euthyneura</taxon>
        <taxon>Panpulmonata</taxon>
        <taxon>Sacoglossa</taxon>
        <taxon>Placobranchoidea</taxon>
        <taxon>Plakobranchidae</taxon>
        <taxon>Elysia</taxon>
    </lineage>
</organism>